<dbReference type="Proteomes" id="UP001066276">
    <property type="component" value="Chromosome 3_1"/>
</dbReference>
<keyword evidence="3" id="KW-1185">Reference proteome</keyword>
<proteinExistence type="predicted"/>
<evidence type="ECO:0000313" key="3">
    <source>
        <dbReference type="Proteomes" id="UP001066276"/>
    </source>
</evidence>
<feature type="region of interest" description="Disordered" evidence="1">
    <location>
        <begin position="92"/>
        <end position="118"/>
    </location>
</feature>
<sequence length="118" mass="12684">MDSSIGATHQRTRHVAPDATIRLCRVRRVATGVFVINRSMEPVRTRKGLAATEVAPSRRCGGPGAGTCSWPAQGSVRWLRLSRGTRCKCTGCRPSGERQREARDTALSDLGLAGIPPS</sequence>
<feature type="compositionally biased region" description="Basic and acidic residues" evidence="1">
    <location>
        <begin position="95"/>
        <end position="106"/>
    </location>
</feature>
<comment type="caution">
    <text evidence="2">The sequence shown here is derived from an EMBL/GenBank/DDBJ whole genome shotgun (WGS) entry which is preliminary data.</text>
</comment>
<evidence type="ECO:0000256" key="1">
    <source>
        <dbReference type="SAM" id="MobiDB-lite"/>
    </source>
</evidence>
<protein>
    <submittedName>
        <fullName evidence="2">Uncharacterized protein</fullName>
    </submittedName>
</protein>
<gene>
    <name evidence="2" type="ORF">NDU88_003984</name>
</gene>
<name>A0AAV7UE26_PLEWA</name>
<dbReference type="EMBL" id="JANPWB010000005">
    <property type="protein sequence ID" value="KAJ1187205.1"/>
    <property type="molecule type" value="Genomic_DNA"/>
</dbReference>
<organism evidence="2 3">
    <name type="scientific">Pleurodeles waltl</name>
    <name type="common">Iberian ribbed newt</name>
    <dbReference type="NCBI Taxonomy" id="8319"/>
    <lineage>
        <taxon>Eukaryota</taxon>
        <taxon>Metazoa</taxon>
        <taxon>Chordata</taxon>
        <taxon>Craniata</taxon>
        <taxon>Vertebrata</taxon>
        <taxon>Euteleostomi</taxon>
        <taxon>Amphibia</taxon>
        <taxon>Batrachia</taxon>
        <taxon>Caudata</taxon>
        <taxon>Salamandroidea</taxon>
        <taxon>Salamandridae</taxon>
        <taxon>Pleurodelinae</taxon>
        <taxon>Pleurodeles</taxon>
    </lineage>
</organism>
<reference evidence="2" key="1">
    <citation type="journal article" date="2022" name="bioRxiv">
        <title>Sequencing and chromosome-scale assembly of the giantPleurodeles waltlgenome.</title>
        <authorList>
            <person name="Brown T."/>
            <person name="Elewa A."/>
            <person name="Iarovenko S."/>
            <person name="Subramanian E."/>
            <person name="Araus A.J."/>
            <person name="Petzold A."/>
            <person name="Susuki M."/>
            <person name="Suzuki K.-i.T."/>
            <person name="Hayashi T."/>
            <person name="Toyoda A."/>
            <person name="Oliveira C."/>
            <person name="Osipova E."/>
            <person name="Leigh N.D."/>
            <person name="Simon A."/>
            <person name="Yun M.H."/>
        </authorList>
    </citation>
    <scope>NUCLEOTIDE SEQUENCE</scope>
    <source>
        <strain evidence="2">20211129_DDA</strain>
        <tissue evidence="2">Liver</tissue>
    </source>
</reference>
<evidence type="ECO:0000313" key="2">
    <source>
        <dbReference type="EMBL" id="KAJ1187205.1"/>
    </source>
</evidence>
<accession>A0AAV7UE26</accession>
<dbReference type="AlphaFoldDB" id="A0AAV7UE26"/>